<evidence type="ECO:0000313" key="1">
    <source>
        <dbReference type="EMBL" id="KAA3479979.1"/>
    </source>
</evidence>
<accession>A0A5B6WE20</accession>
<dbReference type="OrthoDB" id="999727at2759"/>
<keyword evidence="1" id="KW-0548">Nucleotidyltransferase</keyword>
<keyword evidence="1" id="KW-0695">RNA-directed DNA polymerase</keyword>
<dbReference type="InterPro" id="IPR036397">
    <property type="entry name" value="RNaseH_sf"/>
</dbReference>
<keyword evidence="1" id="KW-0808">Transferase</keyword>
<gene>
    <name evidence="1" type="ORF">EPI10_020445</name>
</gene>
<dbReference type="Gene3D" id="3.30.420.10">
    <property type="entry name" value="Ribonuclease H-like superfamily/Ribonuclease H"/>
    <property type="match status" value="1"/>
</dbReference>
<protein>
    <submittedName>
        <fullName evidence="1">Reverse transcriptase</fullName>
    </submittedName>
</protein>
<proteinExistence type="predicted"/>
<dbReference type="GO" id="GO:0003964">
    <property type="term" value="F:RNA-directed DNA polymerase activity"/>
    <property type="evidence" value="ECO:0007669"/>
    <property type="project" value="UniProtKB-KW"/>
</dbReference>
<dbReference type="Proteomes" id="UP000325315">
    <property type="component" value="Unassembled WGS sequence"/>
</dbReference>
<dbReference type="GO" id="GO:0003676">
    <property type="term" value="F:nucleic acid binding"/>
    <property type="evidence" value="ECO:0007669"/>
    <property type="project" value="InterPro"/>
</dbReference>
<dbReference type="EMBL" id="SMMG02000003">
    <property type="protein sequence ID" value="KAA3479979.1"/>
    <property type="molecule type" value="Genomic_DNA"/>
</dbReference>
<name>A0A5B6WE20_9ROSI</name>
<keyword evidence="2" id="KW-1185">Reference proteome</keyword>
<organism evidence="1 2">
    <name type="scientific">Gossypium australe</name>
    <dbReference type="NCBI Taxonomy" id="47621"/>
    <lineage>
        <taxon>Eukaryota</taxon>
        <taxon>Viridiplantae</taxon>
        <taxon>Streptophyta</taxon>
        <taxon>Embryophyta</taxon>
        <taxon>Tracheophyta</taxon>
        <taxon>Spermatophyta</taxon>
        <taxon>Magnoliopsida</taxon>
        <taxon>eudicotyledons</taxon>
        <taxon>Gunneridae</taxon>
        <taxon>Pentapetalae</taxon>
        <taxon>rosids</taxon>
        <taxon>malvids</taxon>
        <taxon>Malvales</taxon>
        <taxon>Malvaceae</taxon>
        <taxon>Malvoideae</taxon>
        <taxon>Gossypium</taxon>
    </lineage>
</organism>
<dbReference type="AlphaFoldDB" id="A0A5B6WE20"/>
<comment type="caution">
    <text evidence="1">The sequence shown here is derived from an EMBL/GenBank/DDBJ whole genome shotgun (WGS) entry which is preliminary data.</text>
</comment>
<sequence>MFRYCVLEFKGNWEKYFPLVEFAYNNSFQSRIKMASNEALYDRRLKVSPWKKILRFGLKSKLSLRFIGHMKSLKE</sequence>
<evidence type="ECO:0000313" key="2">
    <source>
        <dbReference type="Proteomes" id="UP000325315"/>
    </source>
</evidence>
<reference evidence="2" key="1">
    <citation type="journal article" date="2019" name="Plant Biotechnol. J.">
        <title>Genome sequencing of the Australian wild diploid species Gossypium australe highlights disease resistance and delayed gland morphogenesis.</title>
        <authorList>
            <person name="Cai Y."/>
            <person name="Cai X."/>
            <person name="Wang Q."/>
            <person name="Wang P."/>
            <person name="Zhang Y."/>
            <person name="Cai C."/>
            <person name="Xu Y."/>
            <person name="Wang K."/>
            <person name="Zhou Z."/>
            <person name="Wang C."/>
            <person name="Geng S."/>
            <person name="Li B."/>
            <person name="Dong Q."/>
            <person name="Hou Y."/>
            <person name="Wang H."/>
            <person name="Ai P."/>
            <person name="Liu Z."/>
            <person name="Yi F."/>
            <person name="Sun M."/>
            <person name="An G."/>
            <person name="Cheng J."/>
            <person name="Zhang Y."/>
            <person name="Shi Q."/>
            <person name="Xie Y."/>
            <person name="Shi X."/>
            <person name="Chang Y."/>
            <person name="Huang F."/>
            <person name="Chen Y."/>
            <person name="Hong S."/>
            <person name="Mi L."/>
            <person name="Sun Q."/>
            <person name="Zhang L."/>
            <person name="Zhou B."/>
            <person name="Peng R."/>
            <person name="Zhang X."/>
            <person name="Liu F."/>
        </authorList>
    </citation>
    <scope>NUCLEOTIDE SEQUENCE [LARGE SCALE GENOMIC DNA]</scope>
    <source>
        <strain evidence="2">cv. PA1801</strain>
    </source>
</reference>